<gene>
    <name evidence="6" type="ORF">DDZ16_12800</name>
</gene>
<dbReference type="Proteomes" id="UP000244956">
    <property type="component" value="Unassembled WGS sequence"/>
</dbReference>
<keyword evidence="7" id="KW-1185">Reference proteome</keyword>
<dbReference type="EMBL" id="QEWP01000010">
    <property type="protein sequence ID" value="PWD98875.1"/>
    <property type="molecule type" value="Genomic_DNA"/>
</dbReference>
<dbReference type="PANTHER" id="PTHR22925">
    <property type="entry name" value="GLYCOSYL HYDROLASE 43 FAMILY MEMBER"/>
    <property type="match status" value="1"/>
</dbReference>
<comment type="caution">
    <text evidence="6">The sequence shown here is derived from an EMBL/GenBank/DDBJ whole genome shotgun (WGS) entry which is preliminary data.</text>
</comment>
<dbReference type="Pfam" id="PF04616">
    <property type="entry name" value="Glyco_hydro_43"/>
    <property type="match status" value="1"/>
</dbReference>
<evidence type="ECO:0000313" key="6">
    <source>
        <dbReference type="EMBL" id="PWD98875.1"/>
    </source>
</evidence>
<organism evidence="6 7">
    <name type="scientific">Marinilabilia rubra</name>
    <dbReference type="NCBI Taxonomy" id="2162893"/>
    <lineage>
        <taxon>Bacteria</taxon>
        <taxon>Pseudomonadati</taxon>
        <taxon>Bacteroidota</taxon>
        <taxon>Bacteroidia</taxon>
        <taxon>Marinilabiliales</taxon>
        <taxon>Marinilabiliaceae</taxon>
        <taxon>Marinilabilia</taxon>
    </lineage>
</organism>
<evidence type="ECO:0000313" key="7">
    <source>
        <dbReference type="Proteomes" id="UP000244956"/>
    </source>
</evidence>
<proteinExistence type="inferred from homology"/>
<name>A0A2U2B743_9BACT</name>
<keyword evidence="3 4" id="KW-0326">Glycosidase</keyword>
<evidence type="ECO:0000256" key="2">
    <source>
        <dbReference type="ARBA" id="ARBA00022801"/>
    </source>
</evidence>
<evidence type="ECO:0000256" key="1">
    <source>
        <dbReference type="ARBA" id="ARBA00009865"/>
    </source>
</evidence>
<keyword evidence="2 4" id="KW-0378">Hydrolase</keyword>
<reference evidence="6 7" key="1">
    <citation type="submission" date="2018-05" db="EMBL/GenBank/DDBJ databases">
        <title>Marinilabilia rubrum sp. nov., isolated from saltern sediment.</title>
        <authorList>
            <person name="Zhang R."/>
        </authorList>
    </citation>
    <scope>NUCLEOTIDE SEQUENCE [LARGE SCALE GENOMIC DNA]</scope>
    <source>
        <strain evidence="6 7">WTE16</strain>
    </source>
</reference>
<dbReference type="RefSeq" id="WP_109264874.1">
    <property type="nucleotide sequence ID" value="NZ_QEWP01000010.1"/>
</dbReference>
<keyword evidence="5" id="KW-0732">Signal</keyword>
<dbReference type="CDD" id="cd18825">
    <property type="entry name" value="GH43_CtGH43-like"/>
    <property type="match status" value="1"/>
</dbReference>
<dbReference type="Gene3D" id="2.115.10.20">
    <property type="entry name" value="Glycosyl hydrolase domain, family 43"/>
    <property type="match status" value="1"/>
</dbReference>
<dbReference type="SUPFAM" id="SSF75005">
    <property type="entry name" value="Arabinanase/levansucrase/invertase"/>
    <property type="match status" value="1"/>
</dbReference>
<comment type="similarity">
    <text evidence="1 4">Belongs to the glycosyl hydrolase 43 family.</text>
</comment>
<feature type="signal peptide" evidence="5">
    <location>
        <begin position="1"/>
        <end position="19"/>
    </location>
</feature>
<evidence type="ECO:0000256" key="5">
    <source>
        <dbReference type="SAM" id="SignalP"/>
    </source>
</evidence>
<dbReference type="AlphaFoldDB" id="A0A2U2B743"/>
<feature type="chain" id="PRO_5015558498" evidence="5">
    <location>
        <begin position="20"/>
        <end position="383"/>
    </location>
</feature>
<dbReference type="InterPro" id="IPR023296">
    <property type="entry name" value="Glyco_hydro_beta-prop_sf"/>
</dbReference>
<dbReference type="GO" id="GO:0004553">
    <property type="term" value="F:hydrolase activity, hydrolyzing O-glycosyl compounds"/>
    <property type="evidence" value="ECO:0007669"/>
    <property type="project" value="InterPro"/>
</dbReference>
<dbReference type="PANTHER" id="PTHR22925:SF3">
    <property type="entry name" value="GLYCOSYL HYDROLASE FAMILY PROTEIN 43"/>
    <property type="match status" value="1"/>
</dbReference>
<protein>
    <submittedName>
        <fullName evidence="6">Beta-glucanase</fullName>
    </submittedName>
</protein>
<dbReference type="OrthoDB" id="273314at2"/>
<evidence type="ECO:0000256" key="3">
    <source>
        <dbReference type="ARBA" id="ARBA00023295"/>
    </source>
</evidence>
<accession>A0A2U2B743</accession>
<sequence>MYFKTKVKLFLLLNFFAIALNSWGQANSFKPGKIWYDNSQVHINAHGGGILFFDDTYFWFGEHKIEGEAGNVAHVGVHVYSSKDLYNWKDEGIALAVSDDPESPIIKGCIIERPKVIYNEKNDEFVMWFHHELKGKGYSAGLTGLAVSKSVTGPYQYIHSVRPNAGQWPVNVKPIHQQGVPETTKDSYCGGPECLPGNIDTINILGRDFEKGQMSRDMTLFVDDDGAAYHIHSSEENSTTHISKLSDDYKSFSGEYVRIFPARYMEAPAIFKHDGKYFFMASGCTGWSPNSARSAVAENIFGPWKELGNPCVSEGKETTYNSQSTYILPVQGVEDSYIFMADRWNPKDAIDGRYIWLPIQFNDAGNPYIEWIEEWSLEIFDNK</sequence>
<dbReference type="GO" id="GO:0005975">
    <property type="term" value="P:carbohydrate metabolic process"/>
    <property type="evidence" value="ECO:0007669"/>
    <property type="project" value="InterPro"/>
</dbReference>
<evidence type="ECO:0000256" key="4">
    <source>
        <dbReference type="RuleBase" id="RU361187"/>
    </source>
</evidence>
<dbReference type="InterPro" id="IPR006710">
    <property type="entry name" value="Glyco_hydro_43"/>
</dbReference>